<evidence type="ECO:0000259" key="1">
    <source>
        <dbReference type="Pfam" id="PF08241"/>
    </source>
</evidence>
<keyword evidence="2" id="KW-0808">Transferase</keyword>
<reference evidence="2 3" key="1">
    <citation type="submission" date="2019-07" db="EMBL/GenBank/DDBJ databases">
        <title>Rhodococcus cavernicolus sp. nov., isolated from a cave.</title>
        <authorList>
            <person name="Lee S.D."/>
        </authorList>
    </citation>
    <scope>NUCLEOTIDE SEQUENCE [LARGE SCALE GENOMIC DNA]</scope>
    <source>
        <strain evidence="2 3">C1-24</strain>
    </source>
</reference>
<dbReference type="Proteomes" id="UP000322244">
    <property type="component" value="Unassembled WGS sequence"/>
</dbReference>
<evidence type="ECO:0000313" key="2">
    <source>
        <dbReference type="EMBL" id="KAA0023667.1"/>
    </source>
</evidence>
<dbReference type="PANTHER" id="PTHR43861:SF1">
    <property type="entry name" value="TRANS-ACONITATE 2-METHYLTRANSFERASE"/>
    <property type="match status" value="1"/>
</dbReference>
<dbReference type="GO" id="GO:0008757">
    <property type="term" value="F:S-adenosylmethionine-dependent methyltransferase activity"/>
    <property type="evidence" value="ECO:0007669"/>
    <property type="project" value="InterPro"/>
</dbReference>
<dbReference type="OrthoDB" id="8385759at2"/>
<dbReference type="AlphaFoldDB" id="A0A5A7SG68"/>
<comment type="caution">
    <text evidence="2">The sequence shown here is derived from an EMBL/GenBank/DDBJ whole genome shotgun (WGS) entry which is preliminary data.</text>
</comment>
<dbReference type="CDD" id="cd02440">
    <property type="entry name" value="AdoMet_MTases"/>
    <property type="match status" value="1"/>
</dbReference>
<keyword evidence="2" id="KW-0489">Methyltransferase</keyword>
<dbReference type="PANTHER" id="PTHR43861">
    <property type="entry name" value="TRANS-ACONITATE 2-METHYLTRANSFERASE-RELATED"/>
    <property type="match status" value="1"/>
</dbReference>
<dbReference type="InterPro" id="IPR013216">
    <property type="entry name" value="Methyltransf_11"/>
</dbReference>
<dbReference type="GO" id="GO:0032259">
    <property type="term" value="P:methylation"/>
    <property type="evidence" value="ECO:0007669"/>
    <property type="project" value="UniProtKB-KW"/>
</dbReference>
<organism evidence="2 3">
    <name type="scientific">Antrihabitans cavernicola</name>
    <dbReference type="NCBI Taxonomy" id="2495913"/>
    <lineage>
        <taxon>Bacteria</taxon>
        <taxon>Bacillati</taxon>
        <taxon>Actinomycetota</taxon>
        <taxon>Actinomycetes</taxon>
        <taxon>Mycobacteriales</taxon>
        <taxon>Nocardiaceae</taxon>
        <taxon>Antrihabitans</taxon>
    </lineage>
</organism>
<name>A0A5A7SG68_9NOCA</name>
<dbReference type="EMBL" id="VLNY01000003">
    <property type="protein sequence ID" value="KAA0023667.1"/>
    <property type="molecule type" value="Genomic_DNA"/>
</dbReference>
<proteinExistence type="predicted"/>
<protein>
    <submittedName>
        <fullName evidence="2">Class I SAM-dependent methyltransferase</fullName>
    </submittedName>
</protein>
<gene>
    <name evidence="2" type="ORF">FOY51_07475</name>
</gene>
<sequence length="278" mass="30048">MHESNRLSWNAVIPAHNSHKGDQAAFLRGGGSTLFPEELDLLGPLHGVELLHLQCNAGQDTLSLASSGADVTGVDISDEAIEFARTLSEESGIVGEFYRGDVYDWLADAIAAGRSFDVVYVSYGAVCWLSDLAAWAAGIAGVLRPGGRLVVVEFHPFAAYFDENWQPAYGFGAPPFRDDDGVHDYVADSGDGLTPAAPEPGVEDFVNPHPAYLFTWGLGDIVTAIVRAGLVVEQLVEYPYANGWQGFANMRDLGDRRYATPEGMPDLPLMFGLTGRRR</sequence>
<dbReference type="InterPro" id="IPR029063">
    <property type="entry name" value="SAM-dependent_MTases_sf"/>
</dbReference>
<evidence type="ECO:0000313" key="3">
    <source>
        <dbReference type="Proteomes" id="UP000322244"/>
    </source>
</evidence>
<dbReference type="SUPFAM" id="SSF53335">
    <property type="entry name" value="S-adenosyl-L-methionine-dependent methyltransferases"/>
    <property type="match status" value="1"/>
</dbReference>
<feature type="domain" description="Methyltransferase type 11" evidence="1">
    <location>
        <begin position="51"/>
        <end position="151"/>
    </location>
</feature>
<dbReference type="Gene3D" id="3.40.50.150">
    <property type="entry name" value="Vaccinia Virus protein VP39"/>
    <property type="match status" value="1"/>
</dbReference>
<dbReference type="Pfam" id="PF08241">
    <property type="entry name" value="Methyltransf_11"/>
    <property type="match status" value="1"/>
</dbReference>
<keyword evidence="3" id="KW-1185">Reference proteome</keyword>
<accession>A0A5A7SG68</accession>